<reference evidence="1" key="1">
    <citation type="submission" date="2021-01" db="EMBL/GenBank/DDBJ databases">
        <title>Whole genome shotgun sequence of Rhizocola hellebori NBRC 109834.</title>
        <authorList>
            <person name="Komaki H."/>
            <person name="Tamura T."/>
        </authorList>
    </citation>
    <scope>NUCLEOTIDE SEQUENCE</scope>
    <source>
        <strain evidence="1">NBRC 109834</strain>
    </source>
</reference>
<dbReference type="InterPro" id="IPR034660">
    <property type="entry name" value="DinB/YfiT-like"/>
</dbReference>
<sequence length="153" mass="16974">MDTTSLRQGYAELIAEARRGGFGQPPAGEWSAEQIIAHVAANDELLAETTEHVLSGNRRAYYNHDAVDTAKLTEIVAAHGNLEALTDWLEKTSSRLVELAGRLDEKMPTMVHTTIRDGDLTRVDQPWPWPRAIKVQAGHHLPAHLAQLRALRV</sequence>
<organism evidence="1 2">
    <name type="scientific">Rhizocola hellebori</name>
    <dbReference type="NCBI Taxonomy" id="1392758"/>
    <lineage>
        <taxon>Bacteria</taxon>
        <taxon>Bacillati</taxon>
        <taxon>Actinomycetota</taxon>
        <taxon>Actinomycetes</taxon>
        <taxon>Micromonosporales</taxon>
        <taxon>Micromonosporaceae</taxon>
        <taxon>Rhizocola</taxon>
    </lineage>
</organism>
<evidence type="ECO:0000313" key="2">
    <source>
        <dbReference type="Proteomes" id="UP000612899"/>
    </source>
</evidence>
<dbReference type="Proteomes" id="UP000612899">
    <property type="component" value="Unassembled WGS sequence"/>
</dbReference>
<name>A0A8J3VHZ9_9ACTN</name>
<proteinExistence type="predicted"/>
<dbReference type="SUPFAM" id="SSF109854">
    <property type="entry name" value="DinB/YfiT-like putative metalloenzymes"/>
    <property type="match status" value="1"/>
</dbReference>
<evidence type="ECO:0000313" key="1">
    <source>
        <dbReference type="EMBL" id="GIH06792.1"/>
    </source>
</evidence>
<keyword evidence="2" id="KW-1185">Reference proteome</keyword>
<gene>
    <name evidence="1" type="ORF">Rhe02_48590</name>
</gene>
<dbReference type="AlphaFoldDB" id="A0A8J3VHZ9"/>
<comment type="caution">
    <text evidence="1">The sequence shown here is derived from an EMBL/GenBank/DDBJ whole genome shotgun (WGS) entry which is preliminary data.</text>
</comment>
<evidence type="ECO:0008006" key="3">
    <source>
        <dbReference type="Google" id="ProtNLM"/>
    </source>
</evidence>
<accession>A0A8J3VHZ9</accession>
<dbReference type="RefSeq" id="WP_203910601.1">
    <property type="nucleotide sequence ID" value="NZ_BONY01000030.1"/>
</dbReference>
<dbReference type="EMBL" id="BONY01000030">
    <property type="protein sequence ID" value="GIH06792.1"/>
    <property type="molecule type" value="Genomic_DNA"/>
</dbReference>
<protein>
    <recommendedName>
        <fullName evidence="3">DinB family protein</fullName>
    </recommendedName>
</protein>
<dbReference type="Gene3D" id="1.20.120.450">
    <property type="entry name" value="dinb family like domain"/>
    <property type="match status" value="1"/>
</dbReference>